<feature type="domain" description="DOT1" evidence="6">
    <location>
        <begin position="61"/>
        <end position="210"/>
    </location>
</feature>
<dbReference type="GO" id="GO:0140956">
    <property type="term" value="F:histone H3K79 trimethyltransferase activity"/>
    <property type="evidence" value="ECO:0007669"/>
    <property type="project" value="UniProtKB-EC"/>
</dbReference>
<dbReference type="Gene3D" id="3.40.50.150">
    <property type="entry name" value="Vaccinia Virus protein VP39"/>
    <property type="match status" value="1"/>
</dbReference>
<gene>
    <name evidence="7" type="ORF">BSTOLATCC_MIC22231</name>
</gene>
<evidence type="ECO:0000256" key="4">
    <source>
        <dbReference type="ARBA" id="ARBA00029821"/>
    </source>
</evidence>
<sequence>MNGNIDEFIVACIMNDYKRDDPYILSDAEREEIEAKQMIYQSLISDINIEIGQEASKKDRKLRGDENLSDDTLTYGEIDFIPLAEIIFTIKNRYGGCREGNFYDLGSGTGKPVIAAALLGNFLECKGIELLSSLYEVSLTVKERYDRWVQTQECMLPNNSYPKVSMILDDIFEYDWSDADLILANSTCYDENMIEKIGKIEVSPGTFSISLSNSLPVSSWRIVESVRKRMSWGIATVYIQQKIDLEEERLKILEFGKALDSE</sequence>
<dbReference type="Proteomes" id="UP001162131">
    <property type="component" value="Unassembled WGS sequence"/>
</dbReference>
<proteinExistence type="predicted"/>
<dbReference type="EC" id="2.1.1.360" evidence="1"/>
<dbReference type="PANTHER" id="PTHR21451">
    <property type="entry name" value="HISTONE H3 METHYLTRANSFERASE"/>
    <property type="match status" value="1"/>
</dbReference>
<evidence type="ECO:0000256" key="5">
    <source>
        <dbReference type="ARBA" id="ARBA00047770"/>
    </source>
</evidence>
<dbReference type="Pfam" id="PF08123">
    <property type="entry name" value="DOT1"/>
    <property type="match status" value="1"/>
</dbReference>
<evidence type="ECO:0000313" key="8">
    <source>
        <dbReference type="Proteomes" id="UP001162131"/>
    </source>
</evidence>
<comment type="catalytic activity">
    <reaction evidence="5">
        <text>L-lysyl(79)-[histone H3] + 3 S-adenosyl-L-methionine = N(6),N(6),N(6)-trimethyl-L-lysyl(79)-[histone H3] + 3 S-adenosyl-L-homocysteine + 3 H(+)</text>
        <dbReference type="Rhea" id="RHEA:60328"/>
        <dbReference type="Rhea" id="RHEA-COMP:15549"/>
        <dbReference type="Rhea" id="RHEA-COMP:15552"/>
        <dbReference type="ChEBI" id="CHEBI:15378"/>
        <dbReference type="ChEBI" id="CHEBI:29969"/>
        <dbReference type="ChEBI" id="CHEBI:57856"/>
        <dbReference type="ChEBI" id="CHEBI:59789"/>
        <dbReference type="ChEBI" id="CHEBI:61961"/>
        <dbReference type="EC" id="2.1.1.360"/>
    </reaction>
</comment>
<protein>
    <recommendedName>
        <fullName evidence="2">Histone-lysine N-methyltransferase, H3 lysine-79 specific</fullName>
        <ecNumber evidence="1">2.1.1.360</ecNumber>
    </recommendedName>
    <alternativeName>
        <fullName evidence="4">Histone H3-K79 methyltransferase</fullName>
    </alternativeName>
</protein>
<dbReference type="PANTHER" id="PTHR21451:SF19">
    <property type="entry name" value="ACTIVATED IN BLOCKED UNFOLDED PROTEIN RESPONSE"/>
    <property type="match status" value="1"/>
</dbReference>
<evidence type="ECO:0000256" key="3">
    <source>
        <dbReference type="ARBA" id="ARBA00022853"/>
    </source>
</evidence>
<dbReference type="SUPFAM" id="SSF53335">
    <property type="entry name" value="S-adenosyl-L-methionine-dependent methyltransferases"/>
    <property type="match status" value="1"/>
</dbReference>
<evidence type="ECO:0000256" key="2">
    <source>
        <dbReference type="ARBA" id="ARBA00020987"/>
    </source>
</evidence>
<name>A0AAU9J3J5_9CILI</name>
<keyword evidence="3" id="KW-0156">Chromatin regulator</keyword>
<evidence type="ECO:0000313" key="7">
    <source>
        <dbReference type="EMBL" id="CAG9318871.1"/>
    </source>
</evidence>
<keyword evidence="8" id="KW-1185">Reference proteome</keyword>
<dbReference type="InterPro" id="IPR025789">
    <property type="entry name" value="DOT1_dom"/>
</dbReference>
<dbReference type="InterPro" id="IPR029063">
    <property type="entry name" value="SAM-dependent_MTases_sf"/>
</dbReference>
<organism evidence="7 8">
    <name type="scientific">Blepharisma stoltei</name>
    <dbReference type="NCBI Taxonomy" id="1481888"/>
    <lineage>
        <taxon>Eukaryota</taxon>
        <taxon>Sar</taxon>
        <taxon>Alveolata</taxon>
        <taxon>Ciliophora</taxon>
        <taxon>Postciliodesmatophora</taxon>
        <taxon>Heterotrichea</taxon>
        <taxon>Heterotrichida</taxon>
        <taxon>Blepharismidae</taxon>
        <taxon>Blepharisma</taxon>
    </lineage>
</organism>
<dbReference type="EMBL" id="CAJZBQ010000021">
    <property type="protein sequence ID" value="CAG9318871.1"/>
    <property type="molecule type" value="Genomic_DNA"/>
</dbReference>
<reference evidence="7" key="1">
    <citation type="submission" date="2021-09" db="EMBL/GenBank/DDBJ databases">
        <authorList>
            <consortium name="AG Swart"/>
            <person name="Singh M."/>
            <person name="Singh A."/>
            <person name="Seah K."/>
            <person name="Emmerich C."/>
        </authorList>
    </citation>
    <scope>NUCLEOTIDE SEQUENCE</scope>
    <source>
        <strain evidence="7">ATCC30299</strain>
    </source>
</reference>
<evidence type="ECO:0000259" key="6">
    <source>
        <dbReference type="Pfam" id="PF08123"/>
    </source>
</evidence>
<dbReference type="InterPro" id="IPR030445">
    <property type="entry name" value="H3-K79_meTrfase"/>
</dbReference>
<accession>A0AAU9J3J5</accession>
<dbReference type="GO" id="GO:0051726">
    <property type="term" value="P:regulation of cell cycle"/>
    <property type="evidence" value="ECO:0007669"/>
    <property type="project" value="InterPro"/>
</dbReference>
<comment type="caution">
    <text evidence="7">The sequence shown here is derived from an EMBL/GenBank/DDBJ whole genome shotgun (WGS) entry which is preliminary data.</text>
</comment>
<dbReference type="AlphaFoldDB" id="A0AAU9J3J5"/>
<evidence type="ECO:0000256" key="1">
    <source>
        <dbReference type="ARBA" id="ARBA00012190"/>
    </source>
</evidence>